<name>L5KNK5_PTEAL</name>
<dbReference type="Proteomes" id="UP000010552">
    <property type="component" value="Unassembled WGS sequence"/>
</dbReference>
<reference evidence="3" key="1">
    <citation type="journal article" date="2013" name="Science">
        <title>Comparative analysis of bat genomes provides insight into the evolution of flight and immunity.</title>
        <authorList>
            <person name="Zhang G."/>
            <person name="Cowled C."/>
            <person name="Shi Z."/>
            <person name="Huang Z."/>
            <person name="Bishop-Lilly K.A."/>
            <person name="Fang X."/>
            <person name="Wynne J.W."/>
            <person name="Xiong Z."/>
            <person name="Baker M.L."/>
            <person name="Zhao W."/>
            <person name="Tachedjian M."/>
            <person name="Zhu Y."/>
            <person name="Zhou P."/>
            <person name="Jiang X."/>
            <person name="Ng J."/>
            <person name="Yang L."/>
            <person name="Wu L."/>
            <person name="Xiao J."/>
            <person name="Feng Y."/>
            <person name="Chen Y."/>
            <person name="Sun X."/>
            <person name="Zhang Y."/>
            <person name="Marsh G.A."/>
            <person name="Crameri G."/>
            <person name="Broder C.C."/>
            <person name="Frey K.G."/>
            <person name="Wang L.F."/>
            <person name="Wang J."/>
        </authorList>
    </citation>
    <scope>NUCLEOTIDE SEQUENCE [LARGE SCALE GENOMIC DNA]</scope>
</reference>
<evidence type="ECO:0000256" key="1">
    <source>
        <dbReference type="SAM" id="MobiDB-lite"/>
    </source>
</evidence>
<feature type="compositionally biased region" description="Low complexity" evidence="1">
    <location>
        <begin position="54"/>
        <end position="68"/>
    </location>
</feature>
<organism evidence="2 3">
    <name type="scientific">Pteropus alecto</name>
    <name type="common">Black flying fox</name>
    <dbReference type="NCBI Taxonomy" id="9402"/>
    <lineage>
        <taxon>Eukaryota</taxon>
        <taxon>Metazoa</taxon>
        <taxon>Chordata</taxon>
        <taxon>Craniata</taxon>
        <taxon>Vertebrata</taxon>
        <taxon>Euteleostomi</taxon>
        <taxon>Mammalia</taxon>
        <taxon>Eutheria</taxon>
        <taxon>Laurasiatheria</taxon>
        <taxon>Chiroptera</taxon>
        <taxon>Yinpterochiroptera</taxon>
        <taxon>Pteropodoidea</taxon>
        <taxon>Pteropodidae</taxon>
        <taxon>Pteropodinae</taxon>
        <taxon>Pteropus</taxon>
    </lineage>
</organism>
<dbReference type="EMBL" id="KB030661">
    <property type="protein sequence ID" value="ELK12213.1"/>
    <property type="molecule type" value="Genomic_DNA"/>
</dbReference>
<dbReference type="AlphaFoldDB" id="L5KNK5"/>
<proteinExistence type="predicted"/>
<accession>L5KNK5</accession>
<evidence type="ECO:0000313" key="2">
    <source>
        <dbReference type="EMBL" id="ELK12213.1"/>
    </source>
</evidence>
<gene>
    <name evidence="2" type="ORF">PAL_GLEAN10014487</name>
</gene>
<evidence type="ECO:0000313" key="3">
    <source>
        <dbReference type="Proteomes" id="UP000010552"/>
    </source>
</evidence>
<sequence length="137" mass="14703">MGGTPADALRPGAQHPLPGQRAPSVRNAPPVEETRRVRIRTPCGLQNANDRGKVSPSSDSVGSQGSSQNLNYNELHLSASATGGTVDHAVHMRDCREDHEELSHFCDARPGDRTGDQPGALLFADNSEEQLELKDIV</sequence>
<keyword evidence="3" id="KW-1185">Reference proteome</keyword>
<dbReference type="InParanoid" id="L5KNK5"/>
<protein>
    <submittedName>
        <fullName evidence="2">Uncharacterized protein</fullName>
    </submittedName>
</protein>
<feature type="region of interest" description="Disordered" evidence="1">
    <location>
        <begin position="1"/>
        <end position="76"/>
    </location>
</feature>